<sequence length="127" mass="13719">MRMTRKLAVMTGGLALTGGLLAGGAGGAGAAEVGPQAASDCPSGWFCVWAGQNYTGRMQKVAGTNKDLTKFSVFQNFRSWYNHGASCDFQWFSEKNHGGSDGIIPRGYKKSDNTGHYMKSNKWVNCR</sequence>
<dbReference type="RefSeq" id="WP_059424475.1">
    <property type="nucleotide sequence ID" value="NZ_DF968533.1"/>
</dbReference>
<dbReference type="Pfam" id="PF03995">
    <property type="entry name" value="Inhibitor_I36"/>
    <property type="match status" value="1"/>
</dbReference>
<dbReference type="PATRIC" id="fig|146537.3.peg.8379"/>
<reference evidence="2" key="1">
    <citation type="journal article" date="2015" name="Genome Announc.">
        <title>Draft Genome Sequence of Thiostrepton-Producing Streptomyces azureus ATCC 14921.</title>
        <authorList>
            <person name="Sakihara K."/>
            <person name="Maeda J."/>
            <person name="Tashiro K."/>
            <person name="Fujino Y."/>
            <person name="Kuhara S."/>
            <person name="Ohshima T."/>
            <person name="Ogata S."/>
            <person name="Doi K."/>
        </authorList>
    </citation>
    <scope>NUCLEOTIDE SEQUENCE [LARGE SCALE GENOMIC DNA]</scope>
    <source>
        <strain evidence="2">ATCC14921</strain>
    </source>
</reference>
<protein>
    <recommendedName>
        <fullName evidence="4">Peptidase inhibitor family I36</fullName>
    </recommendedName>
</protein>
<evidence type="ECO:0000256" key="1">
    <source>
        <dbReference type="SAM" id="SignalP"/>
    </source>
</evidence>
<dbReference type="OrthoDB" id="4829189at2"/>
<dbReference type="AlphaFoldDB" id="A0A0K8PYS6"/>
<gene>
    <name evidence="2" type="ORF">SAZU_7930</name>
</gene>
<evidence type="ECO:0000313" key="2">
    <source>
        <dbReference type="EMBL" id="GAP53050.1"/>
    </source>
</evidence>
<name>A0A0K8PYS6_STRAJ</name>
<evidence type="ECO:0008006" key="4">
    <source>
        <dbReference type="Google" id="ProtNLM"/>
    </source>
</evidence>
<evidence type="ECO:0000313" key="3">
    <source>
        <dbReference type="Proteomes" id="UP000053859"/>
    </source>
</evidence>
<dbReference type="EMBL" id="DF968533">
    <property type="protein sequence ID" value="GAP53050.1"/>
    <property type="molecule type" value="Genomic_DNA"/>
</dbReference>
<keyword evidence="3" id="KW-1185">Reference proteome</keyword>
<feature type="chain" id="PRO_5005514486" description="Peptidase inhibitor family I36" evidence="1">
    <location>
        <begin position="31"/>
        <end position="127"/>
    </location>
</feature>
<proteinExistence type="predicted"/>
<keyword evidence="1" id="KW-0732">Signal</keyword>
<dbReference type="Proteomes" id="UP000053859">
    <property type="component" value="Unassembled WGS sequence"/>
</dbReference>
<organism evidence="2 3">
    <name type="scientific">Streptomyces azureus</name>
    <dbReference type="NCBI Taxonomy" id="146537"/>
    <lineage>
        <taxon>Bacteria</taxon>
        <taxon>Bacillati</taxon>
        <taxon>Actinomycetota</taxon>
        <taxon>Actinomycetes</taxon>
        <taxon>Kitasatosporales</taxon>
        <taxon>Streptomycetaceae</taxon>
        <taxon>Streptomyces</taxon>
    </lineage>
</organism>
<feature type="signal peptide" evidence="1">
    <location>
        <begin position="1"/>
        <end position="30"/>
    </location>
</feature>
<accession>A0A0K8PYS6</accession>